<protein>
    <recommendedName>
        <fullName evidence="1">Heterokaryon incompatibility domain-containing protein</fullName>
    </recommendedName>
</protein>
<dbReference type="EMBL" id="LUFC02000245">
    <property type="protein sequence ID" value="KAF4499609.1"/>
    <property type="molecule type" value="Genomic_DNA"/>
</dbReference>
<dbReference type="AlphaFoldDB" id="A0A9P5EE93"/>
<evidence type="ECO:0000313" key="2">
    <source>
        <dbReference type="EMBL" id="KAF4499609.1"/>
    </source>
</evidence>
<evidence type="ECO:0000259" key="1">
    <source>
        <dbReference type="Pfam" id="PF06985"/>
    </source>
</evidence>
<reference evidence="2" key="1">
    <citation type="submission" date="2020-01" db="EMBL/GenBank/DDBJ databases">
        <title>Identification and distribution of gene clusters putatively required for synthesis of sphingolipid metabolism inhibitors in phylogenetically diverse species of the filamentous fungus Fusarium.</title>
        <authorList>
            <person name="Kim H.-S."/>
            <person name="Busman M."/>
            <person name="Brown D.W."/>
            <person name="Divon H."/>
            <person name="Uhlig S."/>
            <person name="Proctor R.H."/>
        </authorList>
    </citation>
    <scope>NUCLEOTIDE SEQUENCE</scope>
    <source>
        <strain evidence="2">NRRL 31653</strain>
    </source>
</reference>
<dbReference type="Pfam" id="PF06985">
    <property type="entry name" value="HET"/>
    <property type="match status" value="1"/>
</dbReference>
<dbReference type="OrthoDB" id="5382128at2759"/>
<proteinExistence type="predicted"/>
<gene>
    <name evidence="2" type="ORF">FAGAP_4159</name>
</gene>
<dbReference type="Proteomes" id="UP000737391">
    <property type="component" value="Unassembled WGS sequence"/>
</dbReference>
<evidence type="ECO:0000313" key="3">
    <source>
        <dbReference type="Proteomes" id="UP000737391"/>
    </source>
</evidence>
<accession>A0A9P5EE93</accession>
<comment type="caution">
    <text evidence="2">The sequence shown here is derived from an EMBL/GenBank/DDBJ whole genome shotgun (WGS) entry which is preliminary data.</text>
</comment>
<keyword evidence="3" id="KW-1185">Reference proteome</keyword>
<feature type="domain" description="Heterokaryon incompatibility" evidence="1">
    <location>
        <begin position="74"/>
        <end position="174"/>
    </location>
</feature>
<dbReference type="InterPro" id="IPR010730">
    <property type="entry name" value="HET"/>
</dbReference>
<name>A0A9P5EE93_9HYPO</name>
<organism evidence="2 3">
    <name type="scientific">Fusarium agapanthi</name>
    <dbReference type="NCBI Taxonomy" id="1803897"/>
    <lineage>
        <taxon>Eukaryota</taxon>
        <taxon>Fungi</taxon>
        <taxon>Dikarya</taxon>
        <taxon>Ascomycota</taxon>
        <taxon>Pezizomycotina</taxon>
        <taxon>Sordariomycetes</taxon>
        <taxon>Hypocreomycetidae</taxon>
        <taxon>Hypocreales</taxon>
        <taxon>Nectriaceae</taxon>
        <taxon>Fusarium</taxon>
        <taxon>Fusarium fujikuroi species complex</taxon>
    </lineage>
</organism>
<sequence length="596" mass="67480">MEGERLLEKLWRAPTEESLQCQKSFKGSPLIRTFRIEQAGSRRQSSSAVVSTSRGDIILFDRHMDCVVSSKILFSTVSHVWDPNISKAQRQQKNVPETPETARRVLDISTRIYNGIERPGYEARELWLDYISVPQWSDALRSNILPIMDKLFSTAETTVLYLDAVSPKVVNELYKDKRTPERLSSVISVCNSKYFKRVWTAMEFIRSERVRMMISNYTYLPDLDDHAFLGQVFKAWKEEMGKIQVPWSLGTLRQAKLKRMNFAMATALLCKRGYRDRMDFLHALRGIVRARSFKPNSSDFETEYHRIAWKCLKVGDYSPLLITPFMGAIERRGPGLWSEFGYSDVFTWQLGQEVNPPTLGEYTILDDSEQRVALHLEHIGTISIVGRPEQGSMIQAFSSAAKLALEIDGPDVKDCITALGRTHTGSASTTMEILEEKNQVNRLQGVLNGLYNSPEVPTWPLDGKDNIKWLADVLSFSKPRPGDDQTVLGDNAARFGTIHGRPYDYTVGITCTGCDRMFAHKVGSFVLPTELRNAKAYRIPGLKYLCSEKDGLAILIQGDKIVGRMIWATPACSCRKTEVVTLRMPESFLPSAFSIN</sequence>